<accession>A0A381V579</accession>
<protein>
    <recommendedName>
        <fullName evidence="4">ABC transporter domain-containing protein</fullName>
    </recommendedName>
</protein>
<gene>
    <name evidence="5" type="ORF">METZ01_LOCUS87792</name>
</gene>
<dbReference type="GO" id="GO:0016887">
    <property type="term" value="F:ATP hydrolysis activity"/>
    <property type="evidence" value="ECO:0007669"/>
    <property type="project" value="InterPro"/>
</dbReference>
<reference evidence="5" key="1">
    <citation type="submission" date="2018-05" db="EMBL/GenBank/DDBJ databases">
        <authorList>
            <person name="Lanie J.A."/>
            <person name="Ng W.-L."/>
            <person name="Kazmierczak K.M."/>
            <person name="Andrzejewski T.M."/>
            <person name="Davidsen T.M."/>
            <person name="Wayne K.J."/>
            <person name="Tettelin H."/>
            <person name="Glass J.I."/>
            <person name="Rusch D."/>
            <person name="Podicherti R."/>
            <person name="Tsui H.-C.T."/>
            <person name="Winkler M.E."/>
        </authorList>
    </citation>
    <scope>NUCLEOTIDE SEQUENCE</scope>
</reference>
<dbReference type="InterPro" id="IPR027417">
    <property type="entry name" value="P-loop_NTPase"/>
</dbReference>
<evidence type="ECO:0000313" key="5">
    <source>
        <dbReference type="EMBL" id="SVA34938.1"/>
    </source>
</evidence>
<dbReference type="PROSITE" id="PS50893">
    <property type="entry name" value="ABC_TRANSPORTER_2"/>
    <property type="match status" value="1"/>
</dbReference>
<feature type="non-terminal residue" evidence="5">
    <location>
        <position position="1"/>
    </location>
</feature>
<feature type="domain" description="ABC transporter" evidence="4">
    <location>
        <begin position="2"/>
        <end position="217"/>
    </location>
</feature>
<dbReference type="SMART" id="SM00382">
    <property type="entry name" value="AAA"/>
    <property type="match status" value="1"/>
</dbReference>
<evidence type="ECO:0000256" key="3">
    <source>
        <dbReference type="ARBA" id="ARBA00022840"/>
    </source>
</evidence>
<dbReference type="FunFam" id="3.40.50.300:FF:000056">
    <property type="entry name" value="Cell division ATP-binding protein FtsE"/>
    <property type="match status" value="1"/>
</dbReference>
<dbReference type="InterPro" id="IPR015854">
    <property type="entry name" value="ABC_transpr_LolD-like"/>
</dbReference>
<dbReference type="EMBL" id="UINC01007757">
    <property type="protein sequence ID" value="SVA34938.1"/>
    <property type="molecule type" value="Genomic_DNA"/>
</dbReference>
<dbReference type="PANTHER" id="PTHR24220:SF470">
    <property type="entry name" value="CELL DIVISION ATP-BINDING PROTEIN FTSE"/>
    <property type="match status" value="1"/>
</dbReference>
<dbReference type="PANTHER" id="PTHR24220">
    <property type="entry name" value="IMPORT ATP-BINDING PROTEIN"/>
    <property type="match status" value="1"/>
</dbReference>
<dbReference type="InterPro" id="IPR003439">
    <property type="entry name" value="ABC_transporter-like_ATP-bd"/>
</dbReference>
<evidence type="ECO:0000256" key="1">
    <source>
        <dbReference type="ARBA" id="ARBA00005417"/>
    </source>
</evidence>
<keyword evidence="3" id="KW-0067">ATP-binding</keyword>
<evidence type="ECO:0000256" key="2">
    <source>
        <dbReference type="ARBA" id="ARBA00022741"/>
    </source>
</evidence>
<dbReference type="AlphaFoldDB" id="A0A381V579"/>
<keyword evidence="2" id="KW-0547">Nucleotide-binding</keyword>
<sequence length="217" mass="24617">VIAFKGVSYSFSKEIGVKDVSFEISQDEFAFLIGPTGSGKTTIMRLIYMDLMPDEGFVTIGGISSNKIKKRKIPMVRRKIGMVFQDYHLLSDRNIFENVALPLHMVGIRRDEVREKVMNMLNELDLEEKEKKKPFELSGGEQQRVCIARALVKEPEVILADEPTGNLDPVAAHDLIKLLENVNNEGTAVFMVSHNYNLIKNRGHRILEIQMGEIQNQ</sequence>
<evidence type="ECO:0000259" key="4">
    <source>
        <dbReference type="PROSITE" id="PS50893"/>
    </source>
</evidence>
<dbReference type="SUPFAM" id="SSF52540">
    <property type="entry name" value="P-loop containing nucleoside triphosphate hydrolases"/>
    <property type="match status" value="1"/>
</dbReference>
<dbReference type="Gene3D" id="3.40.50.300">
    <property type="entry name" value="P-loop containing nucleotide triphosphate hydrolases"/>
    <property type="match status" value="1"/>
</dbReference>
<dbReference type="GO" id="GO:0022857">
    <property type="term" value="F:transmembrane transporter activity"/>
    <property type="evidence" value="ECO:0007669"/>
    <property type="project" value="TreeGrafter"/>
</dbReference>
<dbReference type="GO" id="GO:0005524">
    <property type="term" value="F:ATP binding"/>
    <property type="evidence" value="ECO:0007669"/>
    <property type="project" value="UniProtKB-KW"/>
</dbReference>
<dbReference type="InterPro" id="IPR003593">
    <property type="entry name" value="AAA+_ATPase"/>
</dbReference>
<dbReference type="GO" id="GO:0005886">
    <property type="term" value="C:plasma membrane"/>
    <property type="evidence" value="ECO:0007669"/>
    <property type="project" value="TreeGrafter"/>
</dbReference>
<proteinExistence type="inferred from homology"/>
<comment type="similarity">
    <text evidence="1">Belongs to the ABC transporter superfamily.</text>
</comment>
<dbReference type="InterPro" id="IPR017871">
    <property type="entry name" value="ABC_transporter-like_CS"/>
</dbReference>
<dbReference type="Pfam" id="PF00005">
    <property type="entry name" value="ABC_tran"/>
    <property type="match status" value="1"/>
</dbReference>
<organism evidence="5">
    <name type="scientific">marine metagenome</name>
    <dbReference type="NCBI Taxonomy" id="408172"/>
    <lineage>
        <taxon>unclassified sequences</taxon>
        <taxon>metagenomes</taxon>
        <taxon>ecological metagenomes</taxon>
    </lineage>
</organism>
<dbReference type="PROSITE" id="PS00211">
    <property type="entry name" value="ABC_TRANSPORTER_1"/>
    <property type="match status" value="1"/>
</dbReference>
<name>A0A381V579_9ZZZZ</name>